<reference evidence="3" key="1">
    <citation type="submission" date="2018-06" db="EMBL/GenBank/DDBJ databases">
        <authorList>
            <person name="Zhirakovskaya E."/>
        </authorList>
    </citation>
    <scope>NUCLEOTIDE SEQUENCE</scope>
</reference>
<evidence type="ECO:0000313" key="3">
    <source>
        <dbReference type="EMBL" id="VAW27696.1"/>
    </source>
</evidence>
<dbReference type="SUPFAM" id="SSF54534">
    <property type="entry name" value="FKBP-like"/>
    <property type="match status" value="2"/>
</dbReference>
<keyword evidence="1" id="KW-0732">Signal</keyword>
<dbReference type="Gene3D" id="3.10.50.40">
    <property type="match status" value="2"/>
</dbReference>
<dbReference type="InterPro" id="IPR050280">
    <property type="entry name" value="OMP_Chaperone_SurA"/>
</dbReference>
<proteinExistence type="predicted"/>
<dbReference type="SUPFAM" id="SSF109998">
    <property type="entry name" value="Triger factor/SurA peptide-binding domain-like"/>
    <property type="match status" value="1"/>
</dbReference>
<feature type="domain" description="PpiC" evidence="2">
    <location>
        <begin position="298"/>
        <end position="392"/>
    </location>
</feature>
<dbReference type="InterPro" id="IPR027304">
    <property type="entry name" value="Trigger_fact/SurA_dom_sf"/>
</dbReference>
<dbReference type="GO" id="GO:0003755">
    <property type="term" value="F:peptidyl-prolyl cis-trans isomerase activity"/>
    <property type="evidence" value="ECO:0007669"/>
    <property type="project" value="UniProtKB-EC"/>
</dbReference>
<gene>
    <name evidence="3" type="ORF">MNBD_BACTEROID07-1912</name>
</gene>
<dbReference type="EC" id="5.2.1.8" evidence="3"/>
<organism evidence="3">
    <name type="scientific">hydrothermal vent metagenome</name>
    <dbReference type="NCBI Taxonomy" id="652676"/>
    <lineage>
        <taxon>unclassified sequences</taxon>
        <taxon>metagenomes</taxon>
        <taxon>ecological metagenomes</taxon>
    </lineage>
</organism>
<keyword evidence="3" id="KW-0413">Isomerase</keyword>
<dbReference type="InterPro" id="IPR000297">
    <property type="entry name" value="PPIase_PpiC"/>
</dbReference>
<dbReference type="Gene3D" id="1.10.4030.10">
    <property type="entry name" value="Porin chaperone SurA, peptide-binding domain"/>
    <property type="match status" value="1"/>
</dbReference>
<sequence>MTKNLIRQNRIHLNNQKIPGLFVLILLVMFQSSVSAQDSLSMPKGKVIDQVVSVVGNAPVLQSDVENQYLNYRMQGSIVGTEQDMKCQILESLLYQKLMVAQSEVDSLKVDKIQVNAELERRLSGFINQFGSQEKLEKYYGKSITEIKSEIYDIVKDQMLAQQVQQKIIADITVTPSEITSYYKSLPKDSIPMIKTEYVIRQIVRKPPINLEEKLRVKKELLELRKRILNGESFSTLAILYSQDPGSAKNGGELGFYGRGQLYPAFEAAAYKLKPGEISGVVETKAGYHIIQMIARKGDYINVRHILLVPKVSVKDLQKARMKLDTVVKEIRSDSITFDKAVEKYSQGKNRNNGGYLLNPRSGSVEFEGEQLAPQVSFIVNKLKPGEISNPVPFKTENQKDAYRLLYIEKRIPPHRANLKQDYPRFEQWALQAKQRKAIDTWINNHAKNTFVRINSEYQKCHFRHNWIHGKKKK</sequence>
<dbReference type="Pfam" id="PF00639">
    <property type="entry name" value="Rotamase"/>
    <property type="match status" value="2"/>
</dbReference>
<name>A0A3B0V6X5_9ZZZZ</name>
<evidence type="ECO:0000259" key="2">
    <source>
        <dbReference type="PROSITE" id="PS50198"/>
    </source>
</evidence>
<accession>A0A3B0V6X5</accession>
<dbReference type="PROSITE" id="PS50198">
    <property type="entry name" value="PPIC_PPIASE_2"/>
    <property type="match status" value="2"/>
</dbReference>
<dbReference type="PANTHER" id="PTHR47637:SF1">
    <property type="entry name" value="CHAPERONE SURA"/>
    <property type="match status" value="1"/>
</dbReference>
<dbReference type="EMBL" id="UOET01000148">
    <property type="protein sequence ID" value="VAW27696.1"/>
    <property type="molecule type" value="Genomic_DNA"/>
</dbReference>
<protein>
    <submittedName>
        <fullName evidence="3">Survival protein SurA (Peptidyl-prolyl cis-trans isomerase SurA)</fullName>
        <ecNumber evidence="3">5.2.1.8</ecNumber>
    </submittedName>
</protein>
<dbReference type="PANTHER" id="PTHR47637">
    <property type="entry name" value="CHAPERONE SURA"/>
    <property type="match status" value="1"/>
</dbReference>
<dbReference type="InterPro" id="IPR046357">
    <property type="entry name" value="PPIase_dom_sf"/>
</dbReference>
<feature type="domain" description="PpiC" evidence="2">
    <location>
        <begin position="195"/>
        <end position="295"/>
    </location>
</feature>
<evidence type="ECO:0000256" key="1">
    <source>
        <dbReference type="ARBA" id="ARBA00022729"/>
    </source>
</evidence>
<dbReference type="AlphaFoldDB" id="A0A3B0V6X5"/>
<dbReference type="InterPro" id="IPR023058">
    <property type="entry name" value="PPIase_PpiC_CS"/>
</dbReference>
<dbReference type="PROSITE" id="PS01096">
    <property type="entry name" value="PPIC_PPIASE_1"/>
    <property type="match status" value="1"/>
</dbReference>